<keyword evidence="6" id="KW-1133">Transmembrane helix</keyword>
<dbReference type="InterPro" id="IPR040165">
    <property type="entry name" value="Diminuto-like"/>
</dbReference>
<keyword evidence="11" id="KW-1185">Reference proteome</keyword>
<dbReference type="PROSITE" id="PS51387">
    <property type="entry name" value="FAD_PCMH"/>
    <property type="match status" value="1"/>
</dbReference>
<evidence type="ECO:0000256" key="5">
    <source>
        <dbReference type="ARBA" id="ARBA00022827"/>
    </source>
</evidence>
<dbReference type="SUPFAM" id="SSF55103">
    <property type="entry name" value="FAD-linked oxidases, C-terminal domain"/>
    <property type="match status" value="1"/>
</dbReference>
<dbReference type="InterPro" id="IPR036318">
    <property type="entry name" value="FAD-bd_PCMH-like_sf"/>
</dbReference>
<keyword evidence="5" id="KW-0274">FAD</keyword>
<dbReference type="Proteomes" id="UP000598360">
    <property type="component" value="Unassembled WGS sequence"/>
</dbReference>
<dbReference type="AlphaFoldDB" id="A0A929B6W2"/>
<dbReference type="GO" id="GO:0050614">
    <property type="term" value="F:Delta24-sterol reductase activity"/>
    <property type="evidence" value="ECO:0007669"/>
    <property type="project" value="UniProtKB-EC"/>
</dbReference>
<evidence type="ECO:0000256" key="4">
    <source>
        <dbReference type="ARBA" id="ARBA00022692"/>
    </source>
</evidence>
<feature type="domain" description="FAD-binding PCMH-type" evidence="9">
    <location>
        <begin position="1"/>
        <end position="175"/>
    </location>
</feature>
<dbReference type="InterPro" id="IPR016166">
    <property type="entry name" value="FAD-bd_PCMH"/>
</dbReference>
<evidence type="ECO:0000256" key="6">
    <source>
        <dbReference type="ARBA" id="ARBA00022989"/>
    </source>
</evidence>
<sequence>MADRRADPERTHSDDVAALAGQYERIPRGAPVRLAKPTSNLFRFRGAASGPGLDVGRFNRVLDIDRTAGTAQVQGMTTYEDLVAALLPTGHMPTVVPQLKTITLGGAVAGLGIESSSFRNGLPHEAVREAEILTGDGSVVTARPDNEHAELLRGFPNSYGTLGYALRLEIELEPVRPYVHLRHLRFGTADECAQAIAQICTDREYDGEQVDFVDGTVFGPGEQYLTLASFVDSAPFTGDYTGQQIYYRSVQQRSSDYLTAHDYLWRWDTDWFWCSRALGVQRPLVRRLWPARYRRSDVYRRLVALDRKYALTDRISALRGGAGNEPVIQDVEIPVGRLAEFLDFFHAETGISPVWLCPVQLRDEEGWPLYPMDPDALYVNVGFWSSVPLRAGEAPGKYNRAIERVVRELGGHKSLYSTSYYEPEEFWQLYNKPAYQKLKDRYDPDGRLPGLYEKCVREK</sequence>
<dbReference type="PANTHER" id="PTHR10801:SF0">
    <property type="entry name" value="DELTA(24)-STEROL REDUCTASE"/>
    <property type="match status" value="1"/>
</dbReference>
<dbReference type="EC" id="1.3.1.72" evidence="2"/>
<name>A0A929B6W2_9PSEU</name>
<evidence type="ECO:0000313" key="11">
    <source>
        <dbReference type="Proteomes" id="UP000598360"/>
    </source>
</evidence>
<comment type="subcellular location">
    <subcellularLocation>
        <location evidence="1">Membrane</location>
        <topology evidence="1">Single-pass membrane protein</topology>
    </subcellularLocation>
</comment>
<dbReference type="Pfam" id="PF01565">
    <property type="entry name" value="FAD_binding_4"/>
    <property type="match status" value="1"/>
</dbReference>
<comment type="caution">
    <text evidence="10">The sequence shown here is derived from an EMBL/GenBank/DDBJ whole genome shotgun (WGS) entry which is preliminary data.</text>
</comment>
<dbReference type="GO" id="GO:0071949">
    <property type="term" value="F:FAD binding"/>
    <property type="evidence" value="ECO:0007669"/>
    <property type="project" value="InterPro"/>
</dbReference>
<dbReference type="EMBL" id="JADEYC010000005">
    <property type="protein sequence ID" value="MBE9373351.1"/>
    <property type="molecule type" value="Genomic_DNA"/>
</dbReference>
<dbReference type="InterPro" id="IPR016169">
    <property type="entry name" value="FAD-bd_PCMH_sub2"/>
</dbReference>
<gene>
    <name evidence="10" type="ORF">IQ251_02715</name>
</gene>
<evidence type="ECO:0000256" key="8">
    <source>
        <dbReference type="ARBA" id="ARBA00023136"/>
    </source>
</evidence>
<organism evidence="10 11">
    <name type="scientific">Saccharopolyspora montiporae</name>
    <dbReference type="NCBI Taxonomy" id="2781240"/>
    <lineage>
        <taxon>Bacteria</taxon>
        <taxon>Bacillati</taxon>
        <taxon>Actinomycetota</taxon>
        <taxon>Actinomycetes</taxon>
        <taxon>Pseudonocardiales</taxon>
        <taxon>Pseudonocardiaceae</taxon>
        <taxon>Saccharopolyspora</taxon>
    </lineage>
</organism>
<reference evidence="10" key="1">
    <citation type="submission" date="2020-10" db="EMBL/GenBank/DDBJ databases">
        <title>Diversity and distribution of actinomycetes associated with coral in the coast of Hainan.</title>
        <authorList>
            <person name="Li F."/>
        </authorList>
    </citation>
    <scope>NUCLEOTIDE SEQUENCE</scope>
    <source>
        <strain evidence="10">HNM0983</strain>
    </source>
</reference>
<keyword evidence="3" id="KW-0285">Flavoprotein</keyword>
<dbReference type="PANTHER" id="PTHR10801">
    <property type="entry name" value="24-DEHYDROCHOLESTEROL REDUCTASE"/>
    <property type="match status" value="1"/>
</dbReference>
<proteinExistence type="predicted"/>
<protein>
    <recommendedName>
        <fullName evidence="2">Delta(24)-sterol reductase</fullName>
        <ecNumber evidence="2">1.3.1.72</ecNumber>
    </recommendedName>
</protein>
<evidence type="ECO:0000259" key="9">
    <source>
        <dbReference type="PROSITE" id="PS51387"/>
    </source>
</evidence>
<dbReference type="Gene3D" id="3.30.465.10">
    <property type="match status" value="1"/>
</dbReference>
<dbReference type="InterPro" id="IPR006094">
    <property type="entry name" value="Oxid_FAD_bind_N"/>
</dbReference>
<dbReference type="GO" id="GO:0016020">
    <property type="term" value="C:membrane"/>
    <property type="evidence" value="ECO:0007669"/>
    <property type="project" value="UniProtKB-SubCell"/>
</dbReference>
<evidence type="ECO:0000256" key="2">
    <source>
        <dbReference type="ARBA" id="ARBA00012405"/>
    </source>
</evidence>
<evidence type="ECO:0000256" key="3">
    <source>
        <dbReference type="ARBA" id="ARBA00022630"/>
    </source>
</evidence>
<evidence type="ECO:0000256" key="1">
    <source>
        <dbReference type="ARBA" id="ARBA00004167"/>
    </source>
</evidence>
<dbReference type="SUPFAM" id="SSF56176">
    <property type="entry name" value="FAD-binding/transporter-associated domain-like"/>
    <property type="match status" value="1"/>
</dbReference>
<keyword evidence="4" id="KW-0812">Transmembrane</keyword>
<keyword evidence="7" id="KW-0560">Oxidoreductase</keyword>
<accession>A0A929B6W2</accession>
<keyword evidence="8" id="KW-0472">Membrane</keyword>
<dbReference type="RefSeq" id="WP_193926807.1">
    <property type="nucleotide sequence ID" value="NZ_JADEYC010000005.1"/>
</dbReference>
<evidence type="ECO:0000313" key="10">
    <source>
        <dbReference type="EMBL" id="MBE9373351.1"/>
    </source>
</evidence>
<dbReference type="InterPro" id="IPR016164">
    <property type="entry name" value="FAD-linked_Oxase-like_C"/>
</dbReference>
<evidence type="ECO:0000256" key="7">
    <source>
        <dbReference type="ARBA" id="ARBA00023002"/>
    </source>
</evidence>